<dbReference type="RefSeq" id="WP_189498993.1">
    <property type="nucleotide sequence ID" value="NZ_BMZH01000012.1"/>
</dbReference>
<feature type="transmembrane region" description="Helical" evidence="1">
    <location>
        <begin position="523"/>
        <end position="541"/>
    </location>
</feature>
<dbReference type="AlphaFoldDB" id="A0A8J3CTX9"/>
<keyword evidence="1" id="KW-0812">Transmembrane</keyword>
<evidence type="ECO:0000313" key="3">
    <source>
        <dbReference type="Proteomes" id="UP000634004"/>
    </source>
</evidence>
<accession>A0A8J3CTX9</accession>
<feature type="transmembrane region" description="Helical" evidence="1">
    <location>
        <begin position="562"/>
        <end position="583"/>
    </location>
</feature>
<feature type="transmembrane region" description="Helical" evidence="1">
    <location>
        <begin position="351"/>
        <end position="371"/>
    </location>
</feature>
<feature type="transmembrane region" description="Helical" evidence="1">
    <location>
        <begin position="469"/>
        <end position="487"/>
    </location>
</feature>
<feature type="transmembrane region" description="Helical" evidence="1">
    <location>
        <begin position="12"/>
        <end position="33"/>
    </location>
</feature>
<feature type="transmembrane region" description="Helical" evidence="1">
    <location>
        <begin position="151"/>
        <end position="171"/>
    </location>
</feature>
<feature type="transmembrane region" description="Helical" evidence="1">
    <location>
        <begin position="245"/>
        <end position="266"/>
    </location>
</feature>
<comment type="caution">
    <text evidence="2">The sequence shown here is derived from an EMBL/GenBank/DDBJ whole genome shotgun (WGS) entry which is preliminary data.</text>
</comment>
<feature type="transmembrane region" description="Helical" evidence="1">
    <location>
        <begin position="317"/>
        <end position="339"/>
    </location>
</feature>
<organism evidence="2 3">
    <name type="scientific">Algimonas arctica</name>
    <dbReference type="NCBI Taxonomy" id="1479486"/>
    <lineage>
        <taxon>Bacteria</taxon>
        <taxon>Pseudomonadati</taxon>
        <taxon>Pseudomonadota</taxon>
        <taxon>Alphaproteobacteria</taxon>
        <taxon>Maricaulales</taxon>
        <taxon>Robiginitomaculaceae</taxon>
        <taxon>Algimonas</taxon>
    </lineage>
</organism>
<feature type="transmembrane region" description="Helical" evidence="1">
    <location>
        <begin position="178"/>
        <end position="198"/>
    </location>
</feature>
<evidence type="ECO:0008006" key="4">
    <source>
        <dbReference type="Google" id="ProtNLM"/>
    </source>
</evidence>
<proteinExistence type="predicted"/>
<feature type="transmembrane region" description="Helical" evidence="1">
    <location>
        <begin position="108"/>
        <end position="131"/>
    </location>
</feature>
<dbReference type="Gene3D" id="1.10.390.10">
    <property type="entry name" value="Neutral Protease Domain 2"/>
    <property type="match status" value="1"/>
</dbReference>
<feature type="transmembrane region" description="Helical" evidence="1">
    <location>
        <begin position="53"/>
        <end position="77"/>
    </location>
</feature>
<dbReference type="InterPro" id="IPR027268">
    <property type="entry name" value="Peptidase_M4/M1_CTD_sf"/>
</dbReference>
<protein>
    <recommendedName>
        <fullName evidence="4">Peptidase M1 membrane alanine aminopeptidase domain-containing protein</fullName>
    </recommendedName>
</protein>
<evidence type="ECO:0000256" key="1">
    <source>
        <dbReference type="SAM" id="Phobius"/>
    </source>
</evidence>
<dbReference type="EMBL" id="BMZH01000012">
    <property type="protein sequence ID" value="GHB01277.1"/>
    <property type="molecule type" value="Genomic_DNA"/>
</dbReference>
<dbReference type="Proteomes" id="UP000634004">
    <property type="component" value="Unassembled WGS sequence"/>
</dbReference>
<sequence length="1218" mass="135977">MLRSLLAFEIKLHTRQIGFWIALIIMFAVGLLFSSHEDFAIGVAGGERVKVNGAIPIAITLSAFSLLSIFFAAVFVVTGVMRDDTHSAVEVVHATPVKTRDMLLSRMLGVWFVTVLSLSGLVLGTILGPFMPWGDDETFKTFNFIHYLQPFLLFVVVNAFLVSGIYTAIAVITRNRAIVYVSAVGLLVLYLIGGVIAGERPDEWIAALVDPFGTTSLAVETQYWPAAEQNENMAPAFGWVGLNRLVYSVVGFVLFAASFVLSSRGIMNRKSKKLTKDEAFEAPVRVSPVTPRLGTTFTLQTFWTRIKFEYFSTVRSTAFIILVGIALALFGITLLVLTFMNEATTLPTSRFMTQVALGSLLFPMLIIMVFFGSDIMWRDRTANLHGILDATPVRDVSLLFAKWGALALLLLTLVGGLLIAGMIAQLMLGAGVVPVVPTTFLAIGIISFYVGFFFQGMLVMFLQNFMPSRIIGMLVSAGVLVGLIFFIRQLPFYHPLMNFGNAGAGAYSEMAGFSNPKSFGWEFAYWMGLILILGALSVWVWRRGMQAGLMDRLGSMRKRLSLPSIATAVLGTALFVGFGYAGLQSYQDAGYMNSDQREANQAAFETLVADIWELPEPRVTDVSVKADFYPTSQTAQFDGTYTIDNPHAVPIVRTTVFSGVGPDNITRLDIEGARIIKGEGIADELRDDHEILMVEFDPPLQPGESRTVTFTTQFKAPTLTNSSSVARNGTFVNNTDALLIFGNLNQGFISNPDTRRKYDLGERIQWPERDDMVARRKHLLTSFSGFADYVDFDAEVCTVENQIPVAPGKFRAETIADGRRCRTYKSINPILNFFSFLTAEYEVRKDVWADDKGHSVDLEIYFHPDHDFNIDLMFDAMKTAMDTYHEVFSPYQYAQLRIMEFPFASFAQAFAGTVPFSETIGFVQDPGDADDPKRVDFATYVTMHEIGHQWFAHQVIGAFAKGSNLLSEGLTENATMLAYERHYDFAKARRMHEERTTQQYLMGRTVERDDEPVLAEAEGQGYLNYNKTSWVFWGMRGIMGNEPVQRAVKRFLIEHGADKGAPYPTTLELISTLKEEIDPQYHDLIDDYWNKITFWDLSFQQDAEVVIVADGDRFTVTIPLSVDKKYASEEDGKETSVSEIDDATLNEFIQIGFYTEEPDDDLGAKPMKLETVRVNQTDSTITVTLDERPTHIVLDPARRLIERNINDNVKALDPPSES</sequence>
<name>A0A8J3CTX9_9PROT</name>
<feature type="transmembrane region" description="Helical" evidence="1">
    <location>
        <begin position="403"/>
        <end position="428"/>
    </location>
</feature>
<reference evidence="2" key="1">
    <citation type="journal article" date="2014" name="Int. J. Syst. Evol. Microbiol.">
        <title>Complete genome sequence of Corynebacterium casei LMG S-19264T (=DSM 44701T), isolated from a smear-ripened cheese.</title>
        <authorList>
            <consortium name="US DOE Joint Genome Institute (JGI-PGF)"/>
            <person name="Walter F."/>
            <person name="Albersmeier A."/>
            <person name="Kalinowski J."/>
            <person name="Ruckert C."/>
        </authorList>
    </citation>
    <scope>NUCLEOTIDE SEQUENCE</scope>
    <source>
        <strain evidence="2">KCTC 32513</strain>
    </source>
</reference>
<feature type="transmembrane region" description="Helical" evidence="1">
    <location>
        <begin position="440"/>
        <end position="462"/>
    </location>
</feature>
<evidence type="ECO:0000313" key="2">
    <source>
        <dbReference type="EMBL" id="GHB01277.1"/>
    </source>
</evidence>
<keyword evidence="1" id="KW-0472">Membrane</keyword>
<gene>
    <name evidence="2" type="ORF">GCM10009069_25150</name>
</gene>
<keyword evidence="3" id="KW-1185">Reference proteome</keyword>
<reference evidence="2" key="2">
    <citation type="submission" date="2020-09" db="EMBL/GenBank/DDBJ databases">
        <authorList>
            <person name="Sun Q."/>
            <person name="Kim S."/>
        </authorList>
    </citation>
    <scope>NUCLEOTIDE SEQUENCE</scope>
    <source>
        <strain evidence="2">KCTC 32513</strain>
    </source>
</reference>
<keyword evidence="1" id="KW-1133">Transmembrane helix</keyword>
<dbReference type="SUPFAM" id="SSF55486">
    <property type="entry name" value="Metalloproteases ('zincins'), catalytic domain"/>
    <property type="match status" value="1"/>
</dbReference>